<sequence length="242" mass="26377">MVFSKHFRNLALEKGELMDLDLLERRQATLAWRDDLIMAIWGIVNRAGLEAKRGVEERLAEAGIVETLWDPASFTRDRVDVVMREIIVSELEKLFGGAAEQLRTINPGYNALADALLESLSVLQMPSLEPEVQGEPKVDAPKGSVTTSTGRLATMMETISNQDLVKSAKEWGSWALSVVGEASEAASQKLQSGAGLHDRLRRSAQARIETAWMAPAGDPPPLMGQLIAVVESVGNEARSMAL</sequence>
<dbReference type="Proteomes" id="UP001065265">
    <property type="component" value="Chromosome"/>
</dbReference>
<reference evidence="1" key="1">
    <citation type="submission" date="2022-02" db="EMBL/GenBank/DDBJ databases">
        <title>Qipengyuania spongiae sp. nov., isolated from marine sponge.</title>
        <authorList>
            <person name="Li Z."/>
            <person name="Zhang M."/>
        </authorList>
    </citation>
    <scope>NUCLEOTIDE SEQUENCE</scope>
    <source>
        <strain evidence="1">PHS-Z21</strain>
    </source>
</reference>
<name>A0ABY5SYX4_9SPHN</name>
<dbReference type="RefSeq" id="WP_191229139.1">
    <property type="nucleotide sequence ID" value="NZ_CP092471.1"/>
</dbReference>
<keyword evidence="2" id="KW-1185">Reference proteome</keyword>
<protein>
    <submittedName>
        <fullName evidence="1">Uncharacterized protein</fullName>
    </submittedName>
</protein>
<evidence type="ECO:0000313" key="1">
    <source>
        <dbReference type="EMBL" id="UVI38266.1"/>
    </source>
</evidence>
<gene>
    <name evidence="1" type="ORF">L1F33_08255</name>
</gene>
<dbReference type="EMBL" id="CP092471">
    <property type="protein sequence ID" value="UVI38266.1"/>
    <property type="molecule type" value="Genomic_DNA"/>
</dbReference>
<organism evidence="1 2">
    <name type="scientific">Qipengyuania spongiae</name>
    <dbReference type="NCBI Taxonomy" id="2909673"/>
    <lineage>
        <taxon>Bacteria</taxon>
        <taxon>Pseudomonadati</taxon>
        <taxon>Pseudomonadota</taxon>
        <taxon>Alphaproteobacteria</taxon>
        <taxon>Sphingomonadales</taxon>
        <taxon>Erythrobacteraceae</taxon>
        <taxon>Qipengyuania</taxon>
    </lineage>
</organism>
<accession>A0ABY5SYX4</accession>
<proteinExistence type="predicted"/>
<evidence type="ECO:0000313" key="2">
    <source>
        <dbReference type="Proteomes" id="UP001065265"/>
    </source>
</evidence>